<evidence type="ECO:0000256" key="1">
    <source>
        <dbReference type="SAM" id="Phobius"/>
    </source>
</evidence>
<feature type="transmembrane region" description="Helical" evidence="1">
    <location>
        <begin position="16"/>
        <end position="38"/>
    </location>
</feature>
<gene>
    <name evidence="2" type="ORF">ACFQBM_05160</name>
</gene>
<protein>
    <recommendedName>
        <fullName evidence="4">VWA domain-containing protein</fullName>
    </recommendedName>
</protein>
<keyword evidence="1" id="KW-0472">Membrane</keyword>
<keyword evidence="1" id="KW-1133">Transmembrane helix</keyword>
<sequence>MKKSPLGALSTEDRRGIGIFIAGAIALLGLIAFFAVRLQAPENDYDRMSLCNESLPRYSHNIFLIDVSDTLSEYQRRFLHSRISSLLEVSKENDRFTIFVLDEKFHGLSEPVVDLCKPKSADDADALTSNRLFVEKLYRDRFQKPFEQAIASVVAAGEQEVSPIYEALSDVASLNRFDLHAQEVNLTIVSDMIQNSRSASVFSSGSAAIERLPAIDLRRARTKVFWLDREKYKRYQTPELANSWEDYLASVSRFEQIERVRH</sequence>
<evidence type="ECO:0008006" key="4">
    <source>
        <dbReference type="Google" id="ProtNLM"/>
    </source>
</evidence>
<dbReference type="EMBL" id="JBHSVR010000001">
    <property type="protein sequence ID" value="MFC6632655.1"/>
    <property type="molecule type" value="Genomic_DNA"/>
</dbReference>
<organism evidence="2 3">
    <name type="scientific">Microbulbifer taiwanensis</name>
    <dbReference type="NCBI Taxonomy" id="986746"/>
    <lineage>
        <taxon>Bacteria</taxon>
        <taxon>Pseudomonadati</taxon>
        <taxon>Pseudomonadota</taxon>
        <taxon>Gammaproteobacteria</taxon>
        <taxon>Cellvibrionales</taxon>
        <taxon>Microbulbiferaceae</taxon>
        <taxon>Microbulbifer</taxon>
    </lineage>
</organism>
<keyword evidence="1" id="KW-0812">Transmembrane</keyword>
<dbReference type="RefSeq" id="WP_193192003.1">
    <property type="nucleotide sequence ID" value="NZ_JACZFR010000025.1"/>
</dbReference>
<proteinExistence type="predicted"/>
<comment type="caution">
    <text evidence="2">The sequence shown here is derived from an EMBL/GenBank/DDBJ whole genome shotgun (WGS) entry which is preliminary data.</text>
</comment>
<reference evidence="3" key="1">
    <citation type="journal article" date="2019" name="Int. J. Syst. Evol. Microbiol.">
        <title>The Global Catalogue of Microorganisms (GCM) 10K type strain sequencing project: providing services to taxonomists for standard genome sequencing and annotation.</title>
        <authorList>
            <consortium name="The Broad Institute Genomics Platform"/>
            <consortium name="The Broad Institute Genome Sequencing Center for Infectious Disease"/>
            <person name="Wu L."/>
            <person name="Ma J."/>
        </authorList>
    </citation>
    <scope>NUCLEOTIDE SEQUENCE [LARGE SCALE GENOMIC DNA]</scope>
    <source>
        <strain evidence="3">CGMCC 1.13718</strain>
    </source>
</reference>
<accession>A0ABW1YKW6</accession>
<evidence type="ECO:0000313" key="3">
    <source>
        <dbReference type="Proteomes" id="UP001596425"/>
    </source>
</evidence>
<keyword evidence="3" id="KW-1185">Reference proteome</keyword>
<evidence type="ECO:0000313" key="2">
    <source>
        <dbReference type="EMBL" id="MFC6632655.1"/>
    </source>
</evidence>
<name>A0ABW1YKW6_9GAMM</name>
<dbReference type="Proteomes" id="UP001596425">
    <property type="component" value="Unassembled WGS sequence"/>
</dbReference>